<proteinExistence type="inferred from homology"/>
<feature type="transmembrane region" description="Helical" evidence="7">
    <location>
        <begin position="193"/>
        <end position="215"/>
    </location>
</feature>
<dbReference type="EMBL" id="JAPZBO010000005">
    <property type="protein sequence ID" value="KAJ5316141.1"/>
    <property type="molecule type" value="Genomic_DNA"/>
</dbReference>
<sequence length="533" mass="59602">MEEEKAVGVSSALDVETAKSMAIDPTLEKHAHDADEAMKAFDEMRGEAIELDEATNKRLLRIIDWHMMPIMCCIYGMNYLDKTTLSYASIMGIKKDLNLVKDQYQWLSSLFYFGYLAWEYPTNRLLQRLPLGKYSGACILIWGIVLSCFAAVESYSGAIAIRFFLGVFEAAVTPGFALLTSQWYTKREQGSRVNIWFSFNGVGQILGGCVAYGIAVGSDKHGSAIEPWKIIFLFTGLLTIALGLVFLWIVPDNQLNARWLKKEDRILAIARVRINQQGIGNKHFKLYQVKEALLDPMSWAFFFFALIADIPNGGITNFFSQLISSFGFTLEESLILGVPGGAVEVIALLLNGYMCYKTDQRILCSLGGLVSALVGIILIVALPEGNNVGRLIGYYMTQASPTAFVALLSMISSNVAGYTKKTTVAAMYLIGYCVGNIIGEQNYPHSMLAHSNEACQGPQTFRPKDAPRYVPAEITIIVCLGVSICIMCFILWWYRKENARKSEIQSRPDYVRLENQEWLDLTDRENPDFIYSL</sequence>
<feature type="transmembrane region" description="Helical" evidence="7">
    <location>
        <begin position="362"/>
        <end position="380"/>
    </location>
</feature>
<keyword evidence="9" id="KW-1185">Reference proteome</keyword>
<evidence type="ECO:0000256" key="4">
    <source>
        <dbReference type="ARBA" id="ARBA00022989"/>
    </source>
</evidence>
<evidence type="ECO:0000256" key="2">
    <source>
        <dbReference type="ARBA" id="ARBA00022448"/>
    </source>
</evidence>
<comment type="caution">
    <text evidence="8">The sequence shown here is derived from an EMBL/GenBank/DDBJ whole genome shotgun (WGS) entry which is preliminary data.</text>
</comment>
<dbReference type="OrthoDB" id="6730379at2759"/>
<keyword evidence="4 7" id="KW-1133">Transmembrane helix</keyword>
<feature type="transmembrane region" description="Helical" evidence="7">
    <location>
        <begin position="158"/>
        <end position="181"/>
    </location>
</feature>
<evidence type="ECO:0000313" key="8">
    <source>
        <dbReference type="EMBL" id="KAJ5316141.1"/>
    </source>
</evidence>
<evidence type="ECO:0000256" key="5">
    <source>
        <dbReference type="ARBA" id="ARBA00023136"/>
    </source>
</evidence>
<feature type="transmembrane region" description="Helical" evidence="7">
    <location>
        <begin position="474"/>
        <end position="494"/>
    </location>
</feature>
<dbReference type="FunFam" id="1.20.1250.20:FF:000064">
    <property type="entry name" value="MFS allantoate transporter"/>
    <property type="match status" value="1"/>
</dbReference>
<dbReference type="CDD" id="cd17327">
    <property type="entry name" value="MFS_FEN2_like"/>
    <property type="match status" value="1"/>
</dbReference>
<comment type="similarity">
    <text evidence="6">Belongs to the major facilitator superfamily. Allantoate permease family.</text>
</comment>
<feature type="transmembrane region" description="Helical" evidence="7">
    <location>
        <begin position="292"/>
        <end position="313"/>
    </location>
</feature>
<evidence type="ECO:0000313" key="9">
    <source>
        <dbReference type="Proteomes" id="UP001147746"/>
    </source>
</evidence>
<feature type="transmembrane region" description="Helical" evidence="7">
    <location>
        <begin position="333"/>
        <end position="350"/>
    </location>
</feature>
<evidence type="ECO:0000256" key="1">
    <source>
        <dbReference type="ARBA" id="ARBA00004141"/>
    </source>
</evidence>
<gene>
    <name evidence="8" type="ORF">N7476_006448</name>
</gene>
<name>A0A9W9H8K9_9EURO</name>
<feature type="transmembrane region" description="Helical" evidence="7">
    <location>
        <begin position="392"/>
        <end position="411"/>
    </location>
</feature>
<feature type="transmembrane region" description="Helical" evidence="7">
    <location>
        <begin position="423"/>
        <end position="439"/>
    </location>
</feature>
<dbReference type="Pfam" id="PF07690">
    <property type="entry name" value="MFS_1"/>
    <property type="match status" value="1"/>
</dbReference>
<dbReference type="PANTHER" id="PTHR43791">
    <property type="entry name" value="PERMEASE-RELATED"/>
    <property type="match status" value="1"/>
</dbReference>
<keyword evidence="3 7" id="KW-0812">Transmembrane</keyword>
<evidence type="ECO:0000256" key="7">
    <source>
        <dbReference type="SAM" id="Phobius"/>
    </source>
</evidence>
<dbReference type="InterPro" id="IPR020846">
    <property type="entry name" value="MFS_dom"/>
</dbReference>
<dbReference type="GO" id="GO:0022857">
    <property type="term" value="F:transmembrane transporter activity"/>
    <property type="evidence" value="ECO:0007669"/>
    <property type="project" value="InterPro"/>
</dbReference>
<comment type="subcellular location">
    <subcellularLocation>
        <location evidence="1">Membrane</location>
        <topology evidence="1">Multi-pass membrane protein</topology>
    </subcellularLocation>
</comment>
<feature type="transmembrane region" description="Helical" evidence="7">
    <location>
        <begin position="134"/>
        <end position="152"/>
    </location>
</feature>
<dbReference type="Gene3D" id="1.20.1250.20">
    <property type="entry name" value="MFS general substrate transporter like domains"/>
    <property type="match status" value="1"/>
</dbReference>
<evidence type="ECO:0000256" key="3">
    <source>
        <dbReference type="ARBA" id="ARBA00022692"/>
    </source>
</evidence>
<accession>A0A9W9H8K9</accession>
<keyword evidence="2" id="KW-0813">Transport</keyword>
<evidence type="ECO:0000256" key="6">
    <source>
        <dbReference type="ARBA" id="ARBA00037968"/>
    </source>
</evidence>
<dbReference type="InterPro" id="IPR011701">
    <property type="entry name" value="MFS"/>
</dbReference>
<dbReference type="AlphaFoldDB" id="A0A9W9H8K9"/>
<dbReference type="PANTHER" id="PTHR43791:SF1">
    <property type="entry name" value="ALLANTOATE PERMEASE"/>
    <property type="match status" value="1"/>
</dbReference>
<feature type="transmembrane region" description="Helical" evidence="7">
    <location>
        <begin position="230"/>
        <end position="250"/>
    </location>
</feature>
<dbReference type="SUPFAM" id="SSF103473">
    <property type="entry name" value="MFS general substrate transporter"/>
    <property type="match status" value="1"/>
</dbReference>
<reference evidence="8" key="2">
    <citation type="journal article" date="2023" name="IMA Fungus">
        <title>Comparative genomic study of the Penicillium genus elucidates a diverse pangenome and 15 lateral gene transfer events.</title>
        <authorList>
            <person name="Petersen C."/>
            <person name="Sorensen T."/>
            <person name="Nielsen M.R."/>
            <person name="Sondergaard T.E."/>
            <person name="Sorensen J.L."/>
            <person name="Fitzpatrick D.A."/>
            <person name="Frisvad J.C."/>
            <person name="Nielsen K.L."/>
        </authorList>
    </citation>
    <scope>NUCLEOTIDE SEQUENCE</scope>
    <source>
        <strain evidence="8">IBT 21472</strain>
    </source>
</reference>
<dbReference type="PROSITE" id="PS50850">
    <property type="entry name" value="MFS"/>
    <property type="match status" value="1"/>
</dbReference>
<dbReference type="Proteomes" id="UP001147746">
    <property type="component" value="Unassembled WGS sequence"/>
</dbReference>
<reference evidence="8" key="1">
    <citation type="submission" date="2022-12" db="EMBL/GenBank/DDBJ databases">
        <authorList>
            <person name="Petersen C."/>
        </authorList>
    </citation>
    <scope>NUCLEOTIDE SEQUENCE</scope>
    <source>
        <strain evidence="8">IBT 21472</strain>
    </source>
</reference>
<organism evidence="8 9">
    <name type="scientific">Penicillium atrosanguineum</name>
    <dbReference type="NCBI Taxonomy" id="1132637"/>
    <lineage>
        <taxon>Eukaryota</taxon>
        <taxon>Fungi</taxon>
        <taxon>Dikarya</taxon>
        <taxon>Ascomycota</taxon>
        <taxon>Pezizomycotina</taxon>
        <taxon>Eurotiomycetes</taxon>
        <taxon>Eurotiomycetidae</taxon>
        <taxon>Eurotiales</taxon>
        <taxon>Aspergillaceae</taxon>
        <taxon>Penicillium</taxon>
    </lineage>
</organism>
<dbReference type="GO" id="GO:0016020">
    <property type="term" value="C:membrane"/>
    <property type="evidence" value="ECO:0007669"/>
    <property type="project" value="UniProtKB-SubCell"/>
</dbReference>
<protein>
    <submittedName>
        <fullName evidence="8">Transporter</fullName>
    </submittedName>
</protein>
<dbReference type="InterPro" id="IPR036259">
    <property type="entry name" value="MFS_trans_sf"/>
</dbReference>
<keyword evidence="5 7" id="KW-0472">Membrane</keyword>